<dbReference type="PANTHER" id="PTHR31672">
    <property type="entry name" value="BNACNNG10540D PROTEIN"/>
    <property type="match status" value="1"/>
</dbReference>
<dbReference type="EMBL" id="ABEU02000004">
    <property type="protein sequence ID" value="PNR55650.1"/>
    <property type="molecule type" value="Genomic_DNA"/>
</dbReference>
<dbReference type="SUPFAM" id="SSF81383">
    <property type="entry name" value="F-box domain"/>
    <property type="match status" value="1"/>
</dbReference>
<sequence length="428" mass="47639">MGTIGGLEPDEASSDSNSWNRLPGDIVVRVLARLPVPQLFRARTVCKQWNSLTSTPEFLNLCNGQYEPYFPAIISRKFYRGDSGSCTSGNDEQGGNDLFSVFFGYDHMTEKWQKLPPLDFLPREARAPVAGAGGFICFRGASSLFLCNPVARTCVELPPITYKWPSSVSVHILTDQSTRSYKVIIVGKIRYTFVTDSFPSIAIYESSTKSWMAVDAHHPANVFSYGPTAAVCWGSVYCEAIYQCGQIGVVAYDIEAETWQKVLHKVPLDDRGDYQLTQVVECGGSIYMVLARGFGGVVTCVYILKLEDSNTDAPVGSVPRDWHESEDPTRAQLHPKEWREVTSLSEELLEDLRDEWFQNDDANASTIVCVGHGTRICISAGVSLILVYDIRTDLWSKVPACSQHFELGVHFYVEPIHFPIELHLASPV</sequence>
<dbReference type="InterPro" id="IPR015915">
    <property type="entry name" value="Kelch-typ_b-propeller"/>
</dbReference>
<protein>
    <recommendedName>
        <fullName evidence="2">F-box domain-containing protein</fullName>
    </recommendedName>
</protein>
<reference evidence="3 5" key="2">
    <citation type="journal article" date="2018" name="Plant J.">
        <title>The Physcomitrella patens chromosome-scale assembly reveals moss genome structure and evolution.</title>
        <authorList>
            <person name="Lang D."/>
            <person name="Ullrich K.K."/>
            <person name="Murat F."/>
            <person name="Fuchs J."/>
            <person name="Jenkins J."/>
            <person name="Haas F.B."/>
            <person name="Piednoel M."/>
            <person name="Gundlach H."/>
            <person name="Van Bel M."/>
            <person name="Meyberg R."/>
            <person name="Vives C."/>
            <person name="Morata J."/>
            <person name="Symeonidi A."/>
            <person name="Hiss M."/>
            <person name="Muchero W."/>
            <person name="Kamisugi Y."/>
            <person name="Saleh O."/>
            <person name="Blanc G."/>
            <person name="Decker E.L."/>
            <person name="van Gessel N."/>
            <person name="Grimwood J."/>
            <person name="Hayes R.D."/>
            <person name="Graham S.W."/>
            <person name="Gunter L.E."/>
            <person name="McDaniel S.F."/>
            <person name="Hoernstein S.N.W."/>
            <person name="Larsson A."/>
            <person name="Li F.W."/>
            <person name="Perroud P.F."/>
            <person name="Phillips J."/>
            <person name="Ranjan P."/>
            <person name="Rokshar D.S."/>
            <person name="Rothfels C.J."/>
            <person name="Schneider L."/>
            <person name="Shu S."/>
            <person name="Stevenson D.W."/>
            <person name="Thummler F."/>
            <person name="Tillich M."/>
            <person name="Villarreal Aguilar J.C."/>
            <person name="Widiez T."/>
            <person name="Wong G.K."/>
            <person name="Wymore A."/>
            <person name="Zhang Y."/>
            <person name="Zimmer A.D."/>
            <person name="Quatrano R.S."/>
            <person name="Mayer K.F.X."/>
            <person name="Goodstein D."/>
            <person name="Casacuberta J.M."/>
            <person name="Vandepoele K."/>
            <person name="Reski R."/>
            <person name="Cuming A.C."/>
            <person name="Tuskan G.A."/>
            <person name="Maumus F."/>
            <person name="Salse J."/>
            <person name="Schmutz J."/>
            <person name="Rensing S.A."/>
        </authorList>
    </citation>
    <scope>NUCLEOTIDE SEQUENCE [LARGE SCALE GENOMIC DNA]</scope>
    <source>
        <strain evidence="4 5">cv. Gransden 2004</strain>
    </source>
</reference>
<evidence type="ECO:0000313" key="3">
    <source>
        <dbReference type="EMBL" id="PNR55650.1"/>
    </source>
</evidence>
<dbReference type="InterPro" id="IPR036047">
    <property type="entry name" value="F-box-like_dom_sf"/>
</dbReference>
<dbReference type="PROSITE" id="PS50181">
    <property type="entry name" value="FBOX"/>
    <property type="match status" value="1"/>
</dbReference>
<dbReference type="RefSeq" id="XP_024373257.1">
    <property type="nucleotide sequence ID" value="XM_024517489.2"/>
</dbReference>
<dbReference type="RefSeq" id="XP_073389520.1">
    <property type="nucleotide sequence ID" value="XM_073533419.1"/>
</dbReference>
<evidence type="ECO:0000256" key="1">
    <source>
        <dbReference type="ARBA" id="ARBA00022737"/>
    </source>
</evidence>
<dbReference type="AlphaFoldDB" id="A0A2K1KPE8"/>
<dbReference type="RefSeq" id="XP_024373258.1">
    <property type="nucleotide sequence ID" value="XM_024517490.2"/>
</dbReference>
<dbReference type="EnsemblPlants" id="Pp3c4_21230V3.1">
    <property type="protein sequence ID" value="PAC:32919533.CDS.1"/>
    <property type="gene ID" value="Pp3c4_21230"/>
</dbReference>
<dbReference type="PANTHER" id="PTHR31672:SF2">
    <property type="entry name" value="F-BOX DOMAIN-CONTAINING PROTEIN"/>
    <property type="match status" value="1"/>
</dbReference>
<feature type="domain" description="F-box" evidence="2">
    <location>
        <begin position="16"/>
        <end position="61"/>
    </location>
</feature>
<dbReference type="SUPFAM" id="SSF117281">
    <property type="entry name" value="Kelch motif"/>
    <property type="match status" value="1"/>
</dbReference>
<evidence type="ECO:0000313" key="5">
    <source>
        <dbReference type="Proteomes" id="UP000006727"/>
    </source>
</evidence>
<dbReference type="OrthoDB" id="2095648at2759"/>
<dbReference type="RefSeq" id="XP_024373259.1">
    <property type="nucleotide sequence ID" value="XM_024517491.2"/>
</dbReference>
<dbReference type="Pfam" id="PF00646">
    <property type="entry name" value="F-box"/>
    <property type="match status" value="1"/>
</dbReference>
<dbReference type="Pfam" id="PF03478">
    <property type="entry name" value="Beta-prop_KIB1-4"/>
    <property type="match status" value="1"/>
</dbReference>
<dbReference type="GO" id="GO:0031146">
    <property type="term" value="P:SCF-dependent proteasomal ubiquitin-dependent protein catabolic process"/>
    <property type="evidence" value="ECO:0000318"/>
    <property type="project" value="GO_Central"/>
</dbReference>
<dbReference type="Gramene" id="Pp3c4_21230V3.2">
    <property type="protein sequence ID" value="PAC:32919534.CDS.1"/>
    <property type="gene ID" value="Pp3c4_21230"/>
</dbReference>
<evidence type="ECO:0000313" key="4">
    <source>
        <dbReference type="EnsemblPlants" id="PAC:32919533.CDS.1"/>
    </source>
</evidence>
<dbReference type="Gene3D" id="1.20.1280.50">
    <property type="match status" value="1"/>
</dbReference>
<organism evidence="3">
    <name type="scientific">Physcomitrium patens</name>
    <name type="common">Spreading-leaved earth moss</name>
    <name type="synonym">Physcomitrella patens</name>
    <dbReference type="NCBI Taxonomy" id="3218"/>
    <lineage>
        <taxon>Eukaryota</taxon>
        <taxon>Viridiplantae</taxon>
        <taxon>Streptophyta</taxon>
        <taxon>Embryophyta</taxon>
        <taxon>Bryophyta</taxon>
        <taxon>Bryophytina</taxon>
        <taxon>Bryopsida</taxon>
        <taxon>Funariidae</taxon>
        <taxon>Funariales</taxon>
        <taxon>Funariaceae</taxon>
        <taxon>Physcomitrium</taxon>
    </lineage>
</organism>
<dbReference type="PaxDb" id="3218-PP1S298_61V6.1"/>
<dbReference type="InterPro" id="IPR001810">
    <property type="entry name" value="F-box_dom"/>
</dbReference>
<dbReference type="InterPro" id="IPR050796">
    <property type="entry name" value="SCF_F-box_component"/>
</dbReference>
<dbReference type="FunFam" id="2.120.10.80:FF:000275">
    <property type="entry name" value="Predicted protein"/>
    <property type="match status" value="1"/>
</dbReference>
<dbReference type="RefSeq" id="XP_024373261.1">
    <property type="nucleotide sequence ID" value="XM_024517493.2"/>
</dbReference>
<proteinExistence type="predicted"/>
<reference evidence="3 5" key="1">
    <citation type="journal article" date="2008" name="Science">
        <title>The Physcomitrella genome reveals evolutionary insights into the conquest of land by plants.</title>
        <authorList>
            <person name="Rensing S."/>
            <person name="Lang D."/>
            <person name="Zimmer A."/>
            <person name="Terry A."/>
            <person name="Salamov A."/>
            <person name="Shapiro H."/>
            <person name="Nishiyama T."/>
            <person name="Perroud P.-F."/>
            <person name="Lindquist E."/>
            <person name="Kamisugi Y."/>
            <person name="Tanahashi T."/>
            <person name="Sakakibara K."/>
            <person name="Fujita T."/>
            <person name="Oishi K."/>
            <person name="Shin-I T."/>
            <person name="Kuroki Y."/>
            <person name="Toyoda A."/>
            <person name="Suzuki Y."/>
            <person name="Hashimoto A."/>
            <person name="Yamaguchi K."/>
            <person name="Sugano A."/>
            <person name="Kohara Y."/>
            <person name="Fujiyama A."/>
            <person name="Anterola A."/>
            <person name="Aoki S."/>
            <person name="Ashton N."/>
            <person name="Barbazuk W.B."/>
            <person name="Barker E."/>
            <person name="Bennetzen J."/>
            <person name="Bezanilla M."/>
            <person name="Blankenship R."/>
            <person name="Cho S.H."/>
            <person name="Dutcher S."/>
            <person name="Estelle M."/>
            <person name="Fawcett J.A."/>
            <person name="Gundlach H."/>
            <person name="Hanada K."/>
            <person name="Heyl A."/>
            <person name="Hicks K.A."/>
            <person name="Hugh J."/>
            <person name="Lohr M."/>
            <person name="Mayer K."/>
            <person name="Melkozernov A."/>
            <person name="Murata T."/>
            <person name="Nelson D."/>
            <person name="Pils B."/>
            <person name="Prigge M."/>
            <person name="Reiss B."/>
            <person name="Renner T."/>
            <person name="Rombauts S."/>
            <person name="Rushton P."/>
            <person name="Sanderfoot A."/>
            <person name="Schween G."/>
            <person name="Shiu S.-H."/>
            <person name="Stueber K."/>
            <person name="Theodoulou F.L."/>
            <person name="Tu H."/>
            <person name="Van de Peer Y."/>
            <person name="Verrier P.J."/>
            <person name="Waters E."/>
            <person name="Wood A."/>
            <person name="Yang L."/>
            <person name="Cove D."/>
            <person name="Cuming A."/>
            <person name="Hasebe M."/>
            <person name="Lucas S."/>
            <person name="Mishler D.B."/>
            <person name="Reski R."/>
            <person name="Grigoriev I."/>
            <person name="Quatrano R.S."/>
            <person name="Boore J.L."/>
        </authorList>
    </citation>
    <scope>NUCLEOTIDE SEQUENCE [LARGE SCALE GENOMIC DNA]</scope>
    <source>
        <strain evidence="4 5">cv. Gransden 2004</strain>
    </source>
</reference>
<dbReference type="InterPro" id="IPR005174">
    <property type="entry name" value="KIB1-4_b-propeller"/>
</dbReference>
<keyword evidence="5" id="KW-1185">Reference proteome</keyword>
<dbReference type="Gene3D" id="2.120.10.80">
    <property type="entry name" value="Kelch-type beta propeller"/>
    <property type="match status" value="1"/>
</dbReference>
<dbReference type="GeneID" id="112281220"/>
<dbReference type="FunFam" id="1.20.1280.50:FF:000008">
    <property type="entry name" value="F-box only protein 6"/>
    <property type="match status" value="1"/>
</dbReference>
<reference evidence="4" key="3">
    <citation type="submission" date="2020-12" db="UniProtKB">
        <authorList>
            <consortium name="EnsemblPlants"/>
        </authorList>
    </citation>
    <scope>IDENTIFICATION</scope>
</reference>
<evidence type="ECO:0000259" key="2">
    <source>
        <dbReference type="PROSITE" id="PS50181"/>
    </source>
</evidence>
<dbReference type="EnsemblPlants" id="Pp3c4_21230V3.2">
    <property type="protein sequence ID" value="PAC:32919534.CDS.1"/>
    <property type="gene ID" value="Pp3c4_21230"/>
</dbReference>
<dbReference type="Proteomes" id="UP000006727">
    <property type="component" value="Chromosome 4"/>
</dbReference>
<accession>A0A2K1KPE8</accession>
<name>A0A2K1KPE8_PHYPA</name>
<dbReference type="Gramene" id="Pp3c4_21230V3.1">
    <property type="protein sequence ID" value="PAC:32919533.CDS.1"/>
    <property type="gene ID" value="Pp3c4_21230"/>
</dbReference>
<gene>
    <name evidence="4" type="primary">LOC112281220</name>
    <name evidence="3" type="ORF">PHYPA_006547</name>
</gene>
<keyword evidence="1" id="KW-0677">Repeat</keyword>
<dbReference type="CDD" id="cd22157">
    <property type="entry name" value="F-box_AtFBW1-like"/>
    <property type="match status" value="1"/>
</dbReference>
<dbReference type="GO" id="GO:0004842">
    <property type="term" value="F:ubiquitin-protein transferase activity"/>
    <property type="evidence" value="ECO:0000318"/>
    <property type="project" value="GO_Central"/>
</dbReference>
<dbReference type="SMART" id="SM00256">
    <property type="entry name" value="FBOX"/>
    <property type="match status" value="1"/>
</dbReference>